<sequence length="96" mass="10936">MTIFENSRSMTSSVCGEWAERVAGRTEPAWQVSWLPQRLHREQARAAMELGELLSRPDFASDRPAQTRAETSAGVLGITVHQALELLHRRMRDRHP</sequence>
<dbReference type="AlphaFoldDB" id="A0A6G9XSJ7"/>
<evidence type="ECO:0000313" key="1">
    <source>
        <dbReference type="EMBL" id="QIS03867.1"/>
    </source>
</evidence>
<gene>
    <name evidence="1" type="ORF">F5X71_17405</name>
</gene>
<dbReference type="Proteomes" id="UP000501705">
    <property type="component" value="Chromosome"/>
</dbReference>
<dbReference type="RefSeq" id="WP_167462977.1">
    <property type="nucleotide sequence ID" value="NZ_CP046171.1"/>
</dbReference>
<reference evidence="1 2" key="1">
    <citation type="journal article" date="2019" name="ACS Chem. Biol.">
        <title>Identification and Mobilization of a Cryptic Antibiotic Biosynthesis Gene Locus from a Human-Pathogenic Nocardia Isolate.</title>
        <authorList>
            <person name="Herisse M."/>
            <person name="Ishida K."/>
            <person name="Porter J.L."/>
            <person name="Howden B."/>
            <person name="Hertweck C."/>
            <person name="Stinear T.P."/>
            <person name="Pidot S.J."/>
        </authorList>
    </citation>
    <scope>NUCLEOTIDE SEQUENCE [LARGE SCALE GENOMIC DNA]</scope>
    <source>
        <strain evidence="1 2">AUSMDU00024985</strain>
    </source>
</reference>
<organism evidence="1 2">
    <name type="scientific">Nocardia brasiliensis</name>
    <dbReference type="NCBI Taxonomy" id="37326"/>
    <lineage>
        <taxon>Bacteria</taxon>
        <taxon>Bacillati</taxon>
        <taxon>Actinomycetota</taxon>
        <taxon>Actinomycetes</taxon>
        <taxon>Mycobacteriales</taxon>
        <taxon>Nocardiaceae</taxon>
        <taxon>Nocardia</taxon>
    </lineage>
</organism>
<proteinExistence type="predicted"/>
<evidence type="ECO:0000313" key="2">
    <source>
        <dbReference type="Proteomes" id="UP000501705"/>
    </source>
</evidence>
<accession>A0A6G9XSJ7</accession>
<name>A0A6G9XSJ7_NOCBR</name>
<dbReference type="EMBL" id="CP046171">
    <property type="protein sequence ID" value="QIS03867.1"/>
    <property type="molecule type" value="Genomic_DNA"/>
</dbReference>
<protein>
    <submittedName>
        <fullName evidence="1">Uncharacterized protein</fullName>
    </submittedName>
</protein>